<dbReference type="InterPro" id="IPR037066">
    <property type="entry name" value="Plug_dom_sf"/>
</dbReference>
<dbReference type="EMBL" id="RMBX01000002">
    <property type="protein sequence ID" value="RPD42653.1"/>
    <property type="molecule type" value="Genomic_DNA"/>
</dbReference>
<dbReference type="InterPro" id="IPR000531">
    <property type="entry name" value="Beta-barrel_TonB"/>
</dbReference>
<evidence type="ECO:0000256" key="6">
    <source>
        <dbReference type="ARBA" id="ARBA00023237"/>
    </source>
</evidence>
<reference evidence="10" key="1">
    <citation type="submission" date="2018-11" db="EMBL/GenBank/DDBJ databases">
        <title>Chitinophaga lutea sp.nov., isolate from arsenic contaminated soil.</title>
        <authorList>
            <person name="Zong Y."/>
        </authorList>
    </citation>
    <scope>NUCLEOTIDE SEQUENCE [LARGE SCALE GENOMIC DNA]</scope>
    <source>
        <strain evidence="10">YLT18</strain>
    </source>
</reference>
<comment type="caution">
    <text evidence="9">The sequence shown here is derived from an EMBL/GenBank/DDBJ whole genome shotgun (WGS) entry which is preliminary data.</text>
</comment>
<dbReference type="Gene3D" id="2.170.130.10">
    <property type="entry name" value="TonB-dependent receptor, plug domain"/>
    <property type="match status" value="1"/>
</dbReference>
<dbReference type="Pfam" id="PF13620">
    <property type="entry name" value="CarboxypepD_reg"/>
    <property type="match status" value="1"/>
</dbReference>
<dbReference type="Pfam" id="PF07715">
    <property type="entry name" value="Plug"/>
    <property type="match status" value="1"/>
</dbReference>
<keyword evidence="7" id="KW-0798">TonB box</keyword>
<keyword evidence="4" id="KW-0408">Iron</keyword>
<comment type="subcellular location">
    <subcellularLocation>
        <location evidence="1 7">Cell outer membrane</location>
    </subcellularLocation>
</comment>
<comment type="similarity">
    <text evidence="7">Belongs to the TonB-dependent receptor family.</text>
</comment>
<evidence type="ECO:0000313" key="9">
    <source>
        <dbReference type="EMBL" id="RPD42653.1"/>
    </source>
</evidence>
<dbReference type="AlphaFoldDB" id="A0A3N4N4V4"/>
<keyword evidence="3" id="KW-0410">Iron transport</keyword>
<dbReference type="Pfam" id="PF07660">
    <property type="entry name" value="STN"/>
    <property type="match status" value="1"/>
</dbReference>
<dbReference type="Pfam" id="PF00593">
    <property type="entry name" value="TonB_dep_Rec_b-barrel"/>
    <property type="match status" value="1"/>
</dbReference>
<dbReference type="OrthoDB" id="9768470at2"/>
<evidence type="ECO:0000259" key="8">
    <source>
        <dbReference type="SMART" id="SM00965"/>
    </source>
</evidence>
<dbReference type="Gene3D" id="2.60.40.1120">
    <property type="entry name" value="Carboxypeptidase-like, regulatory domain"/>
    <property type="match status" value="1"/>
</dbReference>
<evidence type="ECO:0000256" key="1">
    <source>
        <dbReference type="ARBA" id="ARBA00004442"/>
    </source>
</evidence>
<protein>
    <submittedName>
        <fullName evidence="9">TonB-dependent receptor</fullName>
    </submittedName>
</protein>
<keyword evidence="5 7" id="KW-0472">Membrane</keyword>
<dbReference type="InterPro" id="IPR008969">
    <property type="entry name" value="CarboxyPept-like_regulatory"/>
</dbReference>
<keyword evidence="9" id="KW-0675">Receptor</keyword>
<dbReference type="SUPFAM" id="SSF56935">
    <property type="entry name" value="Porins"/>
    <property type="match status" value="1"/>
</dbReference>
<dbReference type="SMART" id="SM00965">
    <property type="entry name" value="STN"/>
    <property type="match status" value="1"/>
</dbReference>
<evidence type="ECO:0000313" key="10">
    <source>
        <dbReference type="Proteomes" id="UP000279089"/>
    </source>
</evidence>
<evidence type="ECO:0000256" key="3">
    <source>
        <dbReference type="ARBA" id="ARBA00022496"/>
    </source>
</evidence>
<evidence type="ECO:0000256" key="4">
    <source>
        <dbReference type="ARBA" id="ARBA00023004"/>
    </source>
</evidence>
<proteinExistence type="inferred from homology"/>
<dbReference type="InterPro" id="IPR036942">
    <property type="entry name" value="Beta-barrel_TonB_sf"/>
</dbReference>
<evidence type="ECO:0000256" key="5">
    <source>
        <dbReference type="ARBA" id="ARBA00023136"/>
    </source>
</evidence>
<evidence type="ECO:0000256" key="2">
    <source>
        <dbReference type="ARBA" id="ARBA00022448"/>
    </source>
</evidence>
<keyword evidence="2" id="KW-0813">Transport</keyword>
<dbReference type="Gene3D" id="2.40.170.20">
    <property type="entry name" value="TonB-dependent receptor, beta-barrel domain"/>
    <property type="match status" value="1"/>
</dbReference>
<dbReference type="InterPro" id="IPR011662">
    <property type="entry name" value="Secretin/TonB_short_N"/>
</dbReference>
<evidence type="ECO:0000256" key="7">
    <source>
        <dbReference type="RuleBase" id="RU003357"/>
    </source>
</evidence>
<dbReference type="SUPFAM" id="SSF49464">
    <property type="entry name" value="Carboxypeptidase regulatory domain-like"/>
    <property type="match status" value="1"/>
</dbReference>
<sequence length="1143" mass="128212">MQLFYQKKSPAKGLFPYLSILKLFARRMFLIITIACTHLYSKQAMGFQTTGDIRKTLVTVSFNNLPLKEAFAVIEQKTGLSIGYNSNQIDPRRKVSIDAKNLAVATVLQQLLAGYKIVLTQPDATHVLIRPQESAALPAAGVKRANGGIRGRIVEFETSAPIPGATVLLEGASRGAVSDAAGYYRLTEVPAGKHVLLVSMIGFQKERVPGVDVREGKETVTDIRLKGSVLAEVVISSSRTRTKTPVAYSSIKDLVTEIRASRMVVSGISSEQISKTGDRNAAEALKRVSGLTIKDEKFVIVRGMDTRYNLTYLNDNVAPSTELYTRDFSLDLVPSRIIDRVLVYKSANPEMLADMTGGAVKIYTKDAKLVRHFDIEVQAGYRANSAFKDMLSYKGGQYDFMGFDDGARKLPAIVPGYGDFTKTNISQEAYAKNFSPVLQYGKRTALPNLQVTANYFDYFRLGKRRVSWLTSFSYKHEDQVNDIFRAQGVGNPGIGTPDDRIFYDQQGIENAQLSLLQNFTFPLRDSGSIQFKNFLLNQGQKSTIISQSQPSEWTPELLETGMFKPFYKNITLSYSQRFLYAGNLGGKHYFGGAKRNQLQWNAGYTYSNQTIPDQRLIRLQQETSRLSNYPAPAFNREVEWRARVRSFTENASSDPFYGIMSRVWIRNKESVYNGMADYSRLLAPWLTLRAGTFHQWKERNVFRRVYLVQEGDVRGSGGNDQLIGPGGYGDYIDPYIVFFGEQDLGKVWSTEYLRDNTSGLKVFDRTNGGDTYEATEQQNTGYLAASLTPLQNKLDIYAGLRVEYSRQKLAGAIFHSQEHITVPVFIDNRKTHFLPSVNITYRPISKLSLRGAYGRTVNRPEFREIAPYRDIDYINGISITGNPYVVMADIQNVDARLEFYPNDEGDVLSAGIFYKHLNHPIERIRTDTRVGSGLPAISFQNAGRAEVKGLEIELRKTLNVLPGKFFRNFSIMGNLTLINSQVVKDSNDVKKDPTAIAGISDTIRRQLQGQAPYIINAGVYYDNAASGTKVTLVYNVAGTRIYAAGPSFLRSAQFPGSLYRGSLFELPRHLLDFTVSQRVFRSLQIKATIQNLLNEPIRMAEDFDGNFKYTKGGWDSEGNITGDTKALNFNPGRYYVLNFIYSF</sequence>
<dbReference type="InterPro" id="IPR012910">
    <property type="entry name" value="Plug_dom"/>
</dbReference>
<keyword evidence="6" id="KW-0998">Cell outer membrane</keyword>
<name>A0A3N4N4V4_9BACT</name>
<dbReference type="GO" id="GO:0009279">
    <property type="term" value="C:cell outer membrane"/>
    <property type="evidence" value="ECO:0007669"/>
    <property type="project" value="UniProtKB-SubCell"/>
</dbReference>
<gene>
    <name evidence="9" type="ORF">EG028_05670</name>
</gene>
<organism evidence="9 10">
    <name type="scientific">Chitinophaga barathri</name>
    <dbReference type="NCBI Taxonomy" id="1647451"/>
    <lineage>
        <taxon>Bacteria</taxon>
        <taxon>Pseudomonadati</taxon>
        <taxon>Bacteroidota</taxon>
        <taxon>Chitinophagia</taxon>
        <taxon>Chitinophagales</taxon>
        <taxon>Chitinophagaceae</taxon>
        <taxon>Chitinophaga</taxon>
    </lineage>
</organism>
<dbReference type="GO" id="GO:0006826">
    <property type="term" value="P:iron ion transport"/>
    <property type="evidence" value="ECO:0007669"/>
    <property type="project" value="UniProtKB-KW"/>
</dbReference>
<feature type="domain" description="Secretin/TonB short N-terminal" evidence="8">
    <location>
        <begin position="80"/>
        <end position="132"/>
    </location>
</feature>
<keyword evidence="3" id="KW-0406">Ion transport</keyword>
<dbReference type="PANTHER" id="PTHR40980">
    <property type="entry name" value="PLUG DOMAIN-CONTAINING PROTEIN"/>
    <property type="match status" value="1"/>
</dbReference>
<accession>A0A3N4N4V4</accession>
<dbReference type="Proteomes" id="UP000279089">
    <property type="component" value="Unassembled WGS sequence"/>
</dbReference>
<dbReference type="PANTHER" id="PTHR40980:SF4">
    <property type="entry name" value="TONB-DEPENDENT RECEPTOR-LIKE BETA-BARREL DOMAIN-CONTAINING PROTEIN"/>
    <property type="match status" value="1"/>
</dbReference>
<keyword evidence="10" id="KW-1185">Reference proteome</keyword>